<name>H3ZDQ8_9ALTE</name>
<dbReference type="Gene3D" id="3.10.129.10">
    <property type="entry name" value="Hotdog Thioesterase"/>
    <property type="match status" value="1"/>
</dbReference>
<dbReference type="PATRIC" id="fig|1129374.4.peg.1485"/>
<comment type="similarity">
    <text evidence="1">Belongs to the acyl coenzyme A hydrolase family.</text>
</comment>
<dbReference type="GO" id="GO:0005829">
    <property type="term" value="C:cytosol"/>
    <property type="evidence" value="ECO:0007669"/>
    <property type="project" value="TreeGrafter"/>
</dbReference>
<dbReference type="CDD" id="cd03442">
    <property type="entry name" value="BFIT_BACH"/>
    <property type="match status" value="1"/>
</dbReference>
<dbReference type="Pfam" id="PF03061">
    <property type="entry name" value="4HBT"/>
    <property type="match status" value="1"/>
</dbReference>
<dbReference type="SUPFAM" id="SSF54637">
    <property type="entry name" value="Thioesterase/thiol ester dehydrase-isomerase"/>
    <property type="match status" value="1"/>
</dbReference>
<comment type="caution">
    <text evidence="5">The sequence shown here is derived from an EMBL/GenBank/DDBJ whole genome shotgun (WGS) entry which is preliminary data.</text>
</comment>
<dbReference type="GO" id="GO:0006637">
    <property type="term" value="P:acyl-CoA metabolic process"/>
    <property type="evidence" value="ECO:0007669"/>
    <property type="project" value="TreeGrafter"/>
</dbReference>
<evidence type="ECO:0000256" key="3">
    <source>
        <dbReference type="PROSITE-ProRule" id="PRU01106"/>
    </source>
</evidence>
<dbReference type="eggNOG" id="COG1607">
    <property type="taxonomic scope" value="Bacteria"/>
</dbReference>
<feature type="domain" description="HotDog ACOT-type" evidence="4">
    <location>
        <begin position="9"/>
        <end position="121"/>
    </location>
</feature>
<organism evidence="5 6">
    <name type="scientific">Alishewanella jeotgali KCTC 22429</name>
    <dbReference type="NCBI Taxonomy" id="1129374"/>
    <lineage>
        <taxon>Bacteria</taxon>
        <taxon>Pseudomonadati</taxon>
        <taxon>Pseudomonadota</taxon>
        <taxon>Gammaproteobacteria</taxon>
        <taxon>Alteromonadales</taxon>
        <taxon>Alteromonadaceae</taxon>
        <taxon>Alishewanella</taxon>
    </lineage>
</organism>
<dbReference type="InterPro" id="IPR033120">
    <property type="entry name" value="HOTDOG_ACOT"/>
</dbReference>
<dbReference type="STRING" id="1129374.AJE_07416"/>
<evidence type="ECO:0000259" key="4">
    <source>
        <dbReference type="PROSITE" id="PS51770"/>
    </source>
</evidence>
<gene>
    <name evidence="5" type="ORF">AJE_07416</name>
</gene>
<dbReference type="PANTHER" id="PTHR11049">
    <property type="entry name" value="ACYL COENZYME A THIOESTER HYDROLASE"/>
    <property type="match status" value="1"/>
</dbReference>
<dbReference type="InterPro" id="IPR006683">
    <property type="entry name" value="Thioestr_dom"/>
</dbReference>
<sequence>MSLDYKTVACSHITLSQLMLPSHSNFSGKIHGGYLLSLMDQIAFACGSKFSGKYCVTASVDRVDFLSPIEVGELVTLNASVNYVGTSSMVVGIRVEAQNIQTGQIKHCNSSYFTMIAKDADTGKPVAVPRLILRSKEEVMRYLKAAERIELRKQKPASAEPFAGCLEQAVCEIRQHHDARVELVI</sequence>
<evidence type="ECO:0000313" key="5">
    <source>
        <dbReference type="EMBL" id="EHR41289.1"/>
    </source>
</evidence>
<accession>H3ZDQ8</accession>
<evidence type="ECO:0000256" key="2">
    <source>
        <dbReference type="ARBA" id="ARBA00022801"/>
    </source>
</evidence>
<dbReference type="GO" id="GO:0052816">
    <property type="term" value="F:long-chain fatty acyl-CoA hydrolase activity"/>
    <property type="evidence" value="ECO:0007669"/>
    <property type="project" value="TreeGrafter"/>
</dbReference>
<dbReference type="AlphaFoldDB" id="H3ZDQ8"/>
<evidence type="ECO:0000256" key="1">
    <source>
        <dbReference type="ARBA" id="ARBA00010458"/>
    </source>
</evidence>
<keyword evidence="2 3" id="KW-0378">Hydrolase</keyword>
<dbReference type="InterPro" id="IPR029069">
    <property type="entry name" value="HotDog_dom_sf"/>
</dbReference>
<dbReference type="PROSITE" id="PS51770">
    <property type="entry name" value="HOTDOG_ACOT"/>
    <property type="match status" value="1"/>
</dbReference>
<dbReference type="PANTHER" id="PTHR11049:SF16">
    <property type="entry name" value="PROTEIN VDLD"/>
    <property type="match status" value="1"/>
</dbReference>
<protein>
    <submittedName>
        <fullName evidence="5">Thioesterase superfamily protein</fullName>
    </submittedName>
</protein>
<dbReference type="EMBL" id="AHTH01000018">
    <property type="protein sequence ID" value="EHR41289.1"/>
    <property type="molecule type" value="Genomic_DNA"/>
</dbReference>
<evidence type="ECO:0000313" key="6">
    <source>
        <dbReference type="Proteomes" id="UP000012046"/>
    </source>
</evidence>
<dbReference type="RefSeq" id="WP_008950338.1">
    <property type="nucleotide sequence ID" value="NZ_AHTH01000018.1"/>
</dbReference>
<reference evidence="5 6" key="1">
    <citation type="journal article" date="2012" name="J. Bacteriol.">
        <title>Genome Sequence of Extracellular-Protease-Producing Alishewanella jeotgali Isolated from Traditional Korean Fermented Seafood.</title>
        <authorList>
            <person name="Jung J."/>
            <person name="Chun J."/>
            <person name="Park W."/>
        </authorList>
    </citation>
    <scope>NUCLEOTIDE SEQUENCE [LARGE SCALE GENOMIC DNA]</scope>
    <source>
        <strain evidence="5 6">KCTC 22429</strain>
    </source>
</reference>
<dbReference type="InterPro" id="IPR040170">
    <property type="entry name" value="Cytosol_ACT"/>
</dbReference>
<proteinExistence type="inferred from homology"/>
<keyword evidence="6" id="KW-1185">Reference proteome</keyword>
<dbReference type="Proteomes" id="UP000012046">
    <property type="component" value="Unassembled WGS sequence"/>
</dbReference>